<proteinExistence type="predicted"/>
<dbReference type="Proteomes" id="UP001284601">
    <property type="component" value="Unassembled WGS sequence"/>
</dbReference>
<keyword evidence="3" id="KW-0378">Hydrolase</keyword>
<comment type="caution">
    <text evidence="3">The sequence shown here is derived from an EMBL/GenBank/DDBJ whole genome shotgun (WGS) entry which is preliminary data.</text>
</comment>
<protein>
    <submittedName>
        <fullName evidence="3">Glycosyl hydrolase</fullName>
    </submittedName>
</protein>
<reference evidence="4" key="1">
    <citation type="submission" date="2023-07" db="EMBL/GenBank/DDBJ databases">
        <title>Conexibacter stalactiti sp. nov., isolated from stalactites in a lava cave and emended description of the genus Conexibacter.</title>
        <authorList>
            <person name="Lee S.D."/>
        </authorList>
    </citation>
    <scope>NUCLEOTIDE SEQUENCE [LARGE SCALE GENOMIC DNA]</scope>
    <source>
        <strain evidence="4">KCTC 39840</strain>
    </source>
</reference>
<keyword evidence="4" id="KW-1185">Reference proteome</keyword>
<dbReference type="NCBIfam" id="NF045579">
    <property type="entry name" value="rhamnoside_JR"/>
    <property type="match status" value="1"/>
</dbReference>
<accession>A0ABU4HRU2</accession>
<dbReference type="Gene3D" id="2.60.120.260">
    <property type="entry name" value="Galactose-binding domain-like"/>
    <property type="match status" value="1"/>
</dbReference>
<feature type="chain" id="PRO_5046629582" evidence="2">
    <location>
        <begin position="27"/>
        <end position="1133"/>
    </location>
</feature>
<sequence length="1133" mass="122320">MRRWTPPARPALATVLATAAGFGALAAPASAIEAPAVDPLVQPQAFQSPANAERPQMRWWWGTMFGAPTGALSVAETRREVAAMADAGFGSFEIAFGSDKWATPEQRQNLEAALEEARDRGMTVDMTIGAAWPVRTPNTAPGTGLSLQELQYGRADVTGGAEFDGPVPLPYDDATHAYRGELYAVTAAKVIEDGPAVTTVNRAPSSSTVLDPTSLIDLTGEVSGGSLRWRAPAGGRWIVFGFWHRDARQGVIDHFADEPIATAGRYVDDNQFTAAASRLLRSHGGSFFEDSLELRAEGIFWNDEMAEQFADRRGYDVRRFLPLFFQQGMNTYWVPADEPVADFELPGGDGRRIRHDYYETLTDLYVDEHLQPFVDWAAEHGVKFRTQAAFGQNLDVTRSARELAQMGGLPDDESLNAGDAVPYDREGNARAWRFALDHHRSVTGGSHQGGNNEVSSELGAQFFYAWKMNLADYKGILDKEWAAGTTRATVHGYSYQTATAAWPGDLAFFDYVSDSWNSETFPQWQDWKPLTDYWARGTSVLEAGTARADVALYRDGFLTTAATGEALPPQMRALFDAEALERAGYALEYLDPNGVLDEDADGTGVLFPRGPRYKAIVIDERALPAAVAERLAVEAEEGLAVVLVGDLPDADTSYKNATRGDQRVRRAIARLLDAPKVARVGTQAEAAGALERLGVLPDAQWSTPTPLYTQQRETKTTDYYYLYNASNQEVTLDGSFASAGRPYELNLWSGAIAPLAAFSQRGDRTTVPLKLPALGTTVIAFRKGEAAPARHALSASGGSLVVKDENTVELRDTTAGARTVAVNDGSSRAATIGALPAAIEASGGWRLQIAGESASGTTPYDLQLDALKDWRELPGLARVSGVGTYTTTVQLPADWTAGDRGTYLDLGRVEGSVRVFVNGQQAAPDSVAGRRLDVSALLKPGANELKVRLATTLRNAAPRLISPVDPVWQTYGLLGPVKLVPYGRATVDLRTPPVTPPVERPPVVRPPAEQPRPPVARRPSTRVSATAAKRVRLAGLTKQGLLVRVTLPRRGKVALTLSAKLPAAKRATVLARAGRTAGRATTVSLRLKPGSAAARKLRLALRSKRAVNATIRVTTTLAGGKPTTKTLRVTIRR</sequence>
<evidence type="ECO:0000313" key="4">
    <source>
        <dbReference type="Proteomes" id="UP001284601"/>
    </source>
</evidence>
<dbReference type="InterPro" id="IPR008979">
    <property type="entry name" value="Galactose-bd-like_sf"/>
</dbReference>
<dbReference type="EMBL" id="JAWSTH010000045">
    <property type="protein sequence ID" value="MDW5596006.1"/>
    <property type="molecule type" value="Genomic_DNA"/>
</dbReference>
<dbReference type="RefSeq" id="WP_318598359.1">
    <property type="nucleotide sequence ID" value="NZ_JAWSTH010000045.1"/>
</dbReference>
<feature type="compositionally biased region" description="Pro residues" evidence="1">
    <location>
        <begin position="993"/>
        <end position="1016"/>
    </location>
</feature>
<dbReference type="PANTHER" id="PTHR36848">
    <property type="entry name" value="DNA-BINDING PROTEIN (PUTATIVE SECRETED PROTEIN)-RELATED"/>
    <property type="match status" value="1"/>
</dbReference>
<dbReference type="PANTHER" id="PTHR36848:SF2">
    <property type="entry name" value="SECRETED PROTEIN"/>
    <property type="match status" value="1"/>
</dbReference>
<dbReference type="Pfam" id="PF17132">
    <property type="entry name" value="Glyco_hydro_106"/>
    <property type="match status" value="1"/>
</dbReference>
<reference evidence="3 4" key="2">
    <citation type="submission" date="2023-10" db="EMBL/GenBank/DDBJ databases">
        <authorList>
            <person name="Han X.F."/>
        </authorList>
    </citation>
    <scope>NUCLEOTIDE SEQUENCE [LARGE SCALE GENOMIC DNA]</scope>
    <source>
        <strain evidence="3 4">KCTC 39840</strain>
    </source>
</reference>
<feature type="signal peptide" evidence="2">
    <location>
        <begin position="1"/>
        <end position="26"/>
    </location>
</feature>
<evidence type="ECO:0000256" key="2">
    <source>
        <dbReference type="SAM" id="SignalP"/>
    </source>
</evidence>
<dbReference type="GO" id="GO:0016787">
    <property type="term" value="F:hydrolase activity"/>
    <property type="evidence" value="ECO:0007669"/>
    <property type="project" value="UniProtKB-KW"/>
</dbReference>
<dbReference type="InterPro" id="IPR053161">
    <property type="entry name" value="Ulvan_degrading_GH"/>
</dbReference>
<dbReference type="SUPFAM" id="SSF49785">
    <property type="entry name" value="Galactose-binding domain-like"/>
    <property type="match status" value="1"/>
</dbReference>
<feature type="region of interest" description="Disordered" evidence="1">
    <location>
        <begin position="991"/>
        <end position="1024"/>
    </location>
</feature>
<evidence type="ECO:0000256" key="1">
    <source>
        <dbReference type="SAM" id="MobiDB-lite"/>
    </source>
</evidence>
<keyword evidence="2" id="KW-0732">Signal</keyword>
<gene>
    <name evidence="3" type="ORF">R7226_16775</name>
</gene>
<evidence type="ECO:0000313" key="3">
    <source>
        <dbReference type="EMBL" id="MDW5596006.1"/>
    </source>
</evidence>
<name>A0ABU4HRU2_9ACTN</name>
<organism evidence="3 4">
    <name type="scientific">Conexibacter stalactiti</name>
    <dbReference type="NCBI Taxonomy" id="1940611"/>
    <lineage>
        <taxon>Bacteria</taxon>
        <taxon>Bacillati</taxon>
        <taxon>Actinomycetota</taxon>
        <taxon>Thermoleophilia</taxon>
        <taxon>Solirubrobacterales</taxon>
        <taxon>Conexibacteraceae</taxon>
        <taxon>Conexibacter</taxon>
    </lineage>
</organism>